<dbReference type="EMBL" id="RQFT01000003">
    <property type="protein sequence ID" value="TGL08202.1"/>
    <property type="molecule type" value="Genomic_DNA"/>
</dbReference>
<keyword evidence="3" id="KW-1185">Reference proteome</keyword>
<reference evidence="1" key="1">
    <citation type="submission" date="2018-10" db="EMBL/GenBank/DDBJ databases">
        <authorList>
            <person name="Vincent A.T."/>
            <person name="Schiettekatte O."/>
            <person name="Bourhy P."/>
            <person name="Veyrier F.J."/>
            <person name="Picardeau M."/>
        </authorList>
    </citation>
    <scope>NUCLEOTIDE SEQUENCE</scope>
    <source>
        <strain evidence="1">201800295</strain>
    </source>
</reference>
<dbReference type="Proteomes" id="UP000297617">
    <property type="component" value="Unassembled WGS sequence"/>
</dbReference>
<evidence type="ECO:0000313" key="1">
    <source>
        <dbReference type="EMBL" id="TGK53161.1"/>
    </source>
</evidence>
<evidence type="ECO:0000313" key="2">
    <source>
        <dbReference type="EMBL" id="TGL08202.1"/>
    </source>
</evidence>
<protein>
    <submittedName>
        <fullName evidence="2">Uncharacterized protein</fullName>
    </submittedName>
</protein>
<sequence length="200" mass="22447">MKFLDLIPNQNTINFKNQFFKLILFTLIIVCFQTLEAKEPPNQISFTEGGIQKTFYRNPNVEAEYIDPNLINSQQNKSLGNMKLKAGWNFRQSGKPIIAKQSKSNVSTKVTEVYNPGVGSGPNIVLPGVIIVSFKKDQTNESLSKLAQKFKIQLLHHLSPRLASFQTESGFLSVEKAVEVLTDESILEAYPETAVEKVLK</sequence>
<evidence type="ECO:0000313" key="4">
    <source>
        <dbReference type="Proteomes" id="UP000297641"/>
    </source>
</evidence>
<comment type="caution">
    <text evidence="2">The sequence shown here is derived from an EMBL/GenBank/DDBJ whole genome shotgun (WGS) entry which is preliminary data.</text>
</comment>
<accession>A0A7I0HVY7</accession>
<dbReference type="RefSeq" id="WP_135753451.1">
    <property type="nucleotide sequence ID" value="NZ_RQFD01000003.1"/>
</dbReference>
<gene>
    <name evidence="1" type="ORF">EHQ10_05310</name>
    <name evidence="2" type="ORF">EHQ43_03935</name>
</gene>
<dbReference type="AlphaFoldDB" id="A0A7I0HVY7"/>
<proteinExistence type="predicted"/>
<name>A0A7I0HVY7_9LEPT</name>
<dbReference type="EMBL" id="RQFD01000003">
    <property type="protein sequence ID" value="TGK53161.1"/>
    <property type="molecule type" value="Genomic_DNA"/>
</dbReference>
<organism evidence="2 4">
    <name type="scientific">Leptospira bouyouniensis</name>
    <dbReference type="NCBI Taxonomy" id="2484911"/>
    <lineage>
        <taxon>Bacteria</taxon>
        <taxon>Pseudomonadati</taxon>
        <taxon>Spirochaetota</taxon>
        <taxon>Spirochaetia</taxon>
        <taxon>Leptospirales</taxon>
        <taxon>Leptospiraceae</taxon>
        <taxon>Leptospira</taxon>
    </lineage>
</organism>
<reference evidence="3 4" key="2">
    <citation type="journal article" date="2019" name="PLoS Negl. Trop. Dis.">
        <title>Revisiting the worldwide diversity of Leptospira species in the environment.</title>
        <authorList>
            <person name="Vincent A.T."/>
            <person name="Schiettekatte O."/>
            <person name="Bourhy P."/>
            <person name="Veyrier F.J."/>
            <person name="Picardeau M."/>
        </authorList>
    </citation>
    <scope>NUCLEOTIDE SEQUENCE [LARGE SCALE GENOMIC DNA]</scope>
    <source>
        <strain evidence="2 4">201800273</strain>
        <strain evidence="3">201800295</strain>
    </source>
</reference>
<dbReference type="Proteomes" id="UP000297641">
    <property type="component" value="Unassembled WGS sequence"/>
</dbReference>
<evidence type="ECO:0000313" key="3">
    <source>
        <dbReference type="Proteomes" id="UP000297617"/>
    </source>
</evidence>